<reference evidence="1 2" key="1">
    <citation type="submission" date="2017-06" db="EMBL/GenBank/DDBJ databases">
        <title>Genome sequencing of cyanobaciteial culture collection at National Institute for Environmental Studies (NIES).</title>
        <authorList>
            <person name="Hirose Y."/>
            <person name="Shimura Y."/>
            <person name="Fujisawa T."/>
            <person name="Nakamura Y."/>
            <person name="Kawachi M."/>
        </authorList>
    </citation>
    <scope>NUCLEOTIDE SEQUENCE [LARGE SCALE GENOMIC DNA]</scope>
    <source>
        <strain evidence="1 2">NIES-21</strain>
    </source>
</reference>
<sequence length="52" mass="5711">MTVLGIYKAGFLSYFTKVIPDKSLVLSTLADLQMWLKAQRCGIAPTSAVAYE</sequence>
<name>A0A1Z4GII6_9CYAN</name>
<dbReference type="AlphaFoldDB" id="A0A1Z4GII6"/>
<gene>
    <name evidence="1" type="ORF">NIES21_31700</name>
</gene>
<proteinExistence type="predicted"/>
<dbReference type="EMBL" id="AP018174">
    <property type="protein sequence ID" value="BAY17333.1"/>
    <property type="molecule type" value="Genomic_DNA"/>
</dbReference>
<dbReference type="Proteomes" id="UP000218287">
    <property type="component" value="Chromosome"/>
</dbReference>
<protein>
    <submittedName>
        <fullName evidence="1">Uncharacterized protein</fullName>
    </submittedName>
</protein>
<evidence type="ECO:0000313" key="2">
    <source>
        <dbReference type="Proteomes" id="UP000218287"/>
    </source>
</evidence>
<evidence type="ECO:0000313" key="1">
    <source>
        <dbReference type="EMBL" id="BAY17333.1"/>
    </source>
</evidence>
<accession>A0A1Z4GII6</accession>
<organism evidence="1 2">
    <name type="scientific">Anabaenopsis circularis NIES-21</name>
    <dbReference type="NCBI Taxonomy" id="1085406"/>
    <lineage>
        <taxon>Bacteria</taxon>
        <taxon>Bacillati</taxon>
        <taxon>Cyanobacteriota</taxon>
        <taxon>Cyanophyceae</taxon>
        <taxon>Nostocales</taxon>
        <taxon>Nodulariaceae</taxon>
        <taxon>Anabaenopsis</taxon>
    </lineage>
</organism>
<keyword evidence="2" id="KW-1185">Reference proteome</keyword>